<accession>A0A369C0K1</accession>
<dbReference type="OrthoDB" id="8449038at2"/>
<evidence type="ECO:0000313" key="1">
    <source>
        <dbReference type="EMBL" id="RCX26578.1"/>
    </source>
</evidence>
<proteinExistence type="predicted"/>
<dbReference type="RefSeq" id="WP_114280657.1">
    <property type="nucleotide sequence ID" value="NZ_QPJY01000009.1"/>
</dbReference>
<dbReference type="EMBL" id="QPJY01000009">
    <property type="protein sequence ID" value="RCX26578.1"/>
    <property type="molecule type" value="Genomic_DNA"/>
</dbReference>
<dbReference type="Proteomes" id="UP000252707">
    <property type="component" value="Unassembled WGS sequence"/>
</dbReference>
<keyword evidence="2" id="KW-1185">Reference proteome</keyword>
<organism evidence="1 2">
    <name type="scientific">Thioalbus denitrificans</name>
    <dbReference type="NCBI Taxonomy" id="547122"/>
    <lineage>
        <taxon>Bacteria</taxon>
        <taxon>Pseudomonadati</taxon>
        <taxon>Pseudomonadota</taxon>
        <taxon>Gammaproteobacteria</taxon>
        <taxon>Chromatiales</taxon>
        <taxon>Ectothiorhodospiraceae</taxon>
        <taxon>Thioalbus</taxon>
    </lineage>
</organism>
<dbReference type="AlphaFoldDB" id="A0A369C0K1"/>
<gene>
    <name evidence="1" type="ORF">DFQ59_109107</name>
</gene>
<protein>
    <submittedName>
        <fullName evidence="1">Uncharacterized protein</fullName>
    </submittedName>
</protein>
<name>A0A369C0K1_9GAMM</name>
<sequence length="94" mass="10731">MADLIREMGLDRAEFLRLLPAAVAPRPYRLEGDSIQVEDPGGGIRIRLHPTTERRIAGLGLPVTRVEFRFQGLDETARRLFMEQFERHFQRGGG</sequence>
<reference evidence="1 2" key="1">
    <citation type="submission" date="2018-07" db="EMBL/GenBank/DDBJ databases">
        <title>Genomic Encyclopedia of Type Strains, Phase IV (KMG-IV): sequencing the most valuable type-strain genomes for metagenomic binning, comparative biology and taxonomic classification.</title>
        <authorList>
            <person name="Goeker M."/>
        </authorList>
    </citation>
    <scope>NUCLEOTIDE SEQUENCE [LARGE SCALE GENOMIC DNA]</scope>
    <source>
        <strain evidence="1 2">DSM 26407</strain>
    </source>
</reference>
<comment type="caution">
    <text evidence="1">The sequence shown here is derived from an EMBL/GenBank/DDBJ whole genome shotgun (WGS) entry which is preliminary data.</text>
</comment>
<evidence type="ECO:0000313" key="2">
    <source>
        <dbReference type="Proteomes" id="UP000252707"/>
    </source>
</evidence>